<dbReference type="KEGG" id="slan:GV829_03040"/>
<keyword evidence="1" id="KW-0732">Signal</keyword>
<dbReference type="AlphaFoldDB" id="A0A6M4AXM5"/>
<protein>
    <submittedName>
        <fullName evidence="2">Peptidase S1</fullName>
    </submittedName>
</protein>
<evidence type="ECO:0000256" key="1">
    <source>
        <dbReference type="SAM" id="SignalP"/>
    </source>
</evidence>
<proteinExistence type="predicted"/>
<feature type="signal peptide" evidence="1">
    <location>
        <begin position="1"/>
        <end position="17"/>
    </location>
</feature>
<dbReference type="Proteomes" id="UP000503018">
    <property type="component" value="Chromosome"/>
</dbReference>
<gene>
    <name evidence="2" type="ORF">GV829_03040</name>
</gene>
<sequence length="146" mass="14596">MAAAAFAFIAVASPAAAQNAGLTANSGEITLNAGFTPDPYRVSLVSGGSIDGGALPGACVGMISDAPDFEVTYSGGSLPLTFRTQSSGDTTLIINGPDGNWYCDDDSGGGVNARVTFRNARAGTYDIWVGAIGGSAATTLLISELP</sequence>
<feature type="chain" id="PRO_5026722881" evidence="1">
    <location>
        <begin position="18"/>
        <end position="146"/>
    </location>
</feature>
<reference evidence="2 3" key="1">
    <citation type="submission" date="2020-01" db="EMBL/GenBank/DDBJ databases">
        <title>Sphingomonas sp. strain CSW-10.</title>
        <authorList>
            <person name="Chen W.-M."/>
        </authorList>
    </citation>
    <scope>NUCLEOTIDE SEQUENCE [LARGE SCALE GENOMIC DNA]</scope>
    <source>
        <strain evidence="2 3">CSW-10</strain>
    </source>
</reference>
<name>A0A6M4AXM5_9SPHN</name>
<dbReference type="EMBL" id="CP053015">
    <property type="protein sequence ID" value="QJQ33536.1"/>
    <property type="molecule type" value="Genomic_DNA"/>
</dbReference>
<accession>A0A6M4AXM5</accession>
<dbReference type="Gene3D" id="2.60.120.380">
    <property type="match status" value="1"/>
</dbReference>
<organism evidence="2 3">
    <name type="scientific">Sphingomonas lacunae</name>
    <dbReference type="NCBI Taxonomy" id="2698828"/>
    <lineage>
        <taxon>Bacteria</taxon>
        <taxon>Pseudomonadati</taxon>
        <taxon>Pseudomonadota</taxon>
        <taxon>Alphaproteobacteria</taxon>
        <taxon>Sphingomonadales</taxon>
        <taxon>Sphingomonadaceae</taxon>
        <taxon>Sphingomonas</taxon>
    </lineage>
</organism>
<evidence type="ECO:0000313" key="2">
    <source>
        <dbReference type="EMBL" id="QJQ33536.1"/>
    </source>
</evidence>
<evidence type="ECO:0000313" key="3">
    <source>
        <dbReference type="Proteomes" id="UP000503018"/>
    </source>
</evidence>
<keyword evidence="3" id="KW-1185">Reference proteome</keyword>